<dbReference type="Proteomes" id="UP000033551">
    <property type="component" value="Unassembled WGS sequence"/>
</dbReference>
<keyword evidence="4" id="KW-1185">Reference proteome</keyword>
<reference evidence="3 4" key="1">
    <citation type="submission" date="2015-02" db="EMBL/GenBank/DDBJ databases">
        <authorList>
            <person name="Ju K.-S."/>
            <person name="Doroghazi J.R."/>
            <person name="Metcalf W."/>
        </authorList>
    </citation>
    <scope>NUCLEOTIDE SEQUENCE [LARGE SCALE GENOMIC DNA]</scope>
    <source>
        <strain evidence="3 4">NRRL ISP-5550</strain>
    </source>
</reference>
<dbReference type="InterPro" id="IPR013114">
    <property type="entry name" value="FabA_FabZ"/>
</dbReference>
<dbReference type="Pfam" id="PF07977">
    <property type="entry name" value="FabA"/>
    <property type="match status" value="1"/>
</dbReference>
<dbReference type="SUPFAM" id="SSF54637">
    <property type="entry name" value="Thioesterase/thiol ester dehydrase-isomerase"/>
    <property type="match status" value="1"/>
</dbReference>
<accession>A0A0F4J9Z6</accession>
<dbReference type="EMBL" id="JZWV01000511">
    <property type="protein sequence ID" value="KJY31192.1"/>
    <property type="molecule type" value="Genomic_DNA"/>
</dbReference>
<comment type="caution">
    <text evidence="3">The sequence shown here is derived from an EMBL/GenBank/DDBJ whole genome shotgun (WGS) entry which is preliminary data.</text>
</comment>
<dbReference type="PATRIC" id="fig|68223.7.peg.8338"/>
<proteinExistence type="inferred from homology"/>
<dbReference type="PANTHER" id="PTHR30272">
    <property type="entry name" value="3-HYDROXYACYL-[ACYL-CARRIER-PROTEIN] DEHYDRATASE"/>
    <property type="match status" value="1"/>
</dbReference>
<evidence type="ECO:0000313" key="3">
    <source>
        <dbReference type="EMBL" id="KJY31192.1"/>
    </source>
</evidence>
<evidence type="ECO:0000256" key="1">
    <source>
        <dbReference type="ARBA" id="ARBA00009174"/>
    </source>
</evidence>
<dbReference type="GO" id="GO:0016829">
    <property type="term" value="F:lyase activity"/>
    <property type="evidence" value="ECO:0007669"/>
    <property type="project" value="UniProtKB-KW"/>
</dbReference>
<dbReference type="PANTHER" id="PTHR30272:SF1">
    <property type="entry name" value="3-HYDROXYACYL-[ACYL-CARRIER-PROTEIN] DEHYDRATASE"/>
    <property type="match status" value="1"/>
</dbReference>
<comment type="similarity">
    <text evidence="1">Belongs to the thioester dehydratase family. FabZ subfamily.</text>
</comment>
<name>A0A0F4J9Z6_9ACTN</name>
<organism evidence="3 4">
    <name type="scientific">Streptomyces katrae</name>
    <dbReference type="NCBI Taxonomy" id="68223"/>
    <lineage>
        <taxon>Bacteria</taxon>
        <taxon>Bacillati</taxon>
        <taxon>Actinomycetota</taxon>
        <taxon>Actinomycetes</taxon>
        <taxon>Kitasatosporales</taxon>
        <taxon>Streptomycetaceae</taxon>
        <taxon>Streptomyces</taxon>
    </lineage>
</organism>
<dbReference type="Gene3D" id="3.10.129.10">
    <property type="entry name" value="Hotdog Thioesterase"/>
    <property type="match status" value="1"/>
</dbReference>
<keyword evidence="2" id="KW-0456">Lyase</keyword>
<gene>
    <name evidence="3" type="ORF">VR44_18645</name>
</gene>
<evidence type="ECO:0000313" key="4">
    <source>
        <dbReference type="Proteomes" id="UP000033551"/>
    </source>
</evidence>
<protein>
    <submittedName>
        <fullName evidence="3">3-hydroxyacyl-ACP dehydratase</fullName>
    </submittedName>
</protein>
<dbReference type="AlphaFoldDB" id="A0A0F4J9Z6"/>
<evidence type="ECO:0000256" key="2">
    <source>
        <dbReference type="ARBA" id="ARBA00023239"/>
    </source>
</evidence>
<sequence length="154" mass="16663">MLLVDRVTELVPEERLTALKAVTCNEPWYEGLAEDADDEGHGYPQTLLVESWCQAAGVLAAWDKPNPDVLSGQVMLFGSISDVVLHRPVYPGDVLEHRVRLVRALSDTVIFEGEALVGGETVMEVGRVVMAMRPAAELTAAREQSPAAQPAGVQ</sequence>
<dbReference type="InterPro" id="IPR029069">
    <property type="entry name" value="HotDog_dom_sf"/>
</dbReference>